<keyword evidence="1" id="KW-0472">Membrane</keyword>
<gene>
    <name evidence="2" type="ORF">QBC32DRAFT_47003</name>
</gene>
<organism evidence="2 3">
    <name type="scientific">Pseudoneurospora amorphoporcata</name>
    <dbReference type="NCBI Taxonomy" id="241081"/>
    <lineage>
        <taxon>Eukaryota</taxon>
        <taxon>Fungi</taxon>
        <taxon>Dikarya</taxon>
        <taxon>Ascomycota</taxon>
        <taxon>Pezizomycotina</taxon>
        <taxon>Sordariomycetes</taxon>
        <taxon>Sordariomycetidae</taxon>
        <taxon>Sordariales</taxon>
        <taxon>Sordariaceae</taxon>
        <taxon>Pseudoneurospora</taxon>
    </lineage>
</organism>
<name>A0AAN6SJF8_9PEZI</name>
<evidence type="ECO:0000256" key="1">
    <source>
        <dbReference type="SAM" id="Phobius"/>
    </source>
</evidence>
<feature type="transmembrane region" description="Helical" evidence="1">
    <location>
        <begin position="24"/>
        <end position="47"/>
    </location>
</feature>
<accession>A0AAN6SJF8</accession>
<keyword evidence="1" id="KW-0812">Transmembrane</keyword>
<dbReference type="Proteomes" id="UP001303222">
    <property type="component" value="Unassembled WGS sequence"/>
</dbReference>
<keyword evidence="3" id="KW-1185">Reference proteome</keyword>
<comment type="caution">
    <text evidence="2">The sequence shown here is derived from an EMBL/GenBank/DDBJ whole genome shotgun (WGS) entry which is preliminary data.</text>
</comment>
<keyword evidence="1" id="KW-1133">Transmembrane helix</keyword>
<evidence type="ECO:0000313" key="3">
    <source>
        <dbReference type="Proteomes" id="UP001303222"/>
    </source>
</evidence>
<sequence length="97" mass="10524">MLIHTYVYGTENGVASISPIRKPLLFVSFVPCVFASLACAACPLYNFQPSNGPIVQCENFADATTIYHPPLSPKVSFQNRLLKFGPVGYNGIGMALK</sequence>
<evidence type="ECO:0000313" key="2">
    <source>
        <dbReference type="EMBL" id="KAK3955251.1"/>
    </source>
</evidence>
<reference evidence="2" key="2">
    <citation type="submission" date="2023-06" db="EMBL/GenBank/DDBJ databases">
        <authorList>
            <consortium name="Lawrence Berkeley National Laboratory"/>
            <person name="Mondo S.J."/>
            <person name="Hensen N."/>
            <person name="Bonometti L."/>
            <person name="Westerberg I."/>
            <person name="Brannstrom I.O."/>
            <person name="Guillou S."/>
            <person name="Cros-Aarteil S."/>
            <person name="Calhoun S."/>
            <person name="Haridas S."/>
            <person name="Kuo A."/>
            <person name="Pangilinan J."/>
            <person name="Riley R."/>
            <person name="Labutti K."/>
            <person name="Andreopoulos B."/>
            <person name="Lipzen A."/>
            <person name="Chen C."/>
            <person name="Yanf M."/>
            <person name="Daum C."/>
            <person name="Ng V."/>
            <person name="Clum A."/>
            <person name="Steindorff A."/>
            <person name="Ohm R."/>
            <person name="Martin F."/>
            <person name="Silar P."/>
            <person name="Natvig D."/>
            <person name="Lalanne C."/>
            <person name="Gautier V."/>
            <person name="Ament-Velasquez S.L."/>
            <person name="Kruys A."/>
            <person name="Hutchinson M.I."/>
            <person name="Powell A.J."/>
            <person name="Barry K."/>
            <person name="Miller A.N."/>
            <person name="Grigoriev I.V."/>
            <person name="Debuchy R."/>
            <person name="Gladieux P."/>
            <person name="Thoren M.H."/>
            <person name="Johannesson H."/>
        </authorList>
    </citation>
    <scope>NUCLEOTIDE SEQUENCE</scope>
    <source>
        <strain evidence="2">CBS 626.80</strain>
    </source>
</reference>
<dbReference type="EMBL" id="MU859078">
    <property type="protein sequence ID" value="KAK3955251.1"/>
    <property type="molecule type" value="Genomic_DNA"/>
</dbReference>
<protein>
    <submittedName>
        <fullName evidence="2">Uncharacterized protein</fullName>
    </submittedName>
</protein>
<dbReference type="AlphaFoldDB" id="A0AAN6SJF8"/>
<reference evidence="2" key="1">
    <citation type="journal article" date="2023" name="Mol. Phylogenet. Evol.">
        <title>Genome-scale phylogeny and comparative genomics of the fungal order Sordariales.</title>
        <authorList>
            <person name="Hensen N."/>
            <person name="Bonometti L."/>
            <person name="Westerberg I."/>
            <person name="Brannstrom I.O."/>
            <person name="Guillou S."/>
            <person name="Cros-Aarteil S."/>
            <person name="Calhoun S."/>
            <person name="Haridas S."/>
            <person name="Kuo A."/>
            <person name="Mondo S."/>
            <person name="Pangilinan J."/>
            <person name="Riley R."/>
            <person name="LaButti K."/>
            <person name="Andreopoulos B."/>
            <person name="Lipzen A."/>
            <person name="Chen C."/>
            <person name="Yan M."/>
            <person name="Daum C."/>
            <person name="Ng V."/>
            <person name="Clum A."/>
            <person name="Steindorff A."/>
            <person name="Ohm R.A."/>
            <person name="Martin F."/>
            <person name="Silar P."/>
            <person name="Natvig D.O."/>
            <person name="Lalanne C."/>
            <person name="Gautier V."/>
            <person name="Ament-Velasquez S.L."/>
            <person name="Kruys A."/>
            <person name="Hutchinson M.I."/>
            <person name="Powell A.J."/>
            <person name="Barry K."/>
            <person name="Miller A.N."/>
            <person name="Grigoriev I.V."/>
            <person name="Debuchy R."/>
            <person name="Gladieux P."/>
            <person name="Hiltunen Thoren M."/>
            <person name="Johannesson H."/>
        </authorList>
    </citation>
    <scope>NUCLEOTIDE SEQUENCE</scope>
    <source>
        <strain evidence="2">CBS 626.80</strain>
    </source>
</reference>
<proteinExistence type="predicted"/>